<evidence type="ECO:0000313" key="2">
    <source>
        <dbReference type="EMBL" id="KAI5083248.1"/>
    </source>
</evidence>
<evidence type="ECO:0000313" key="3">
    <source>
        <dbReference type="Proteomes" id="UP000886520"/>
    </source>
</evidence>
<protein>
    <submittedName>
        <fullName evidence="2">Uncharacterized protein</fullName>
    </submittedName>
</protein>
<proteinExistence type="predicted"/>
<organism evidence="2 3">
    <name type="scientific">Adiantum capillus-veneris</name>
    <name type="common">Maidenhair fern</name>
    <dbReference type="NCBI Taxonomy" id="13818"/>
    <lineage>
        <taxon>Eukaryota</taxon>
        <taxon>Viridiplantae</taxon>
        <taxon>Streptophyta</taxon>
        <taxon>Embryophyta</taxon>
        <taxon>Tracheophyta</taxon>
        <taxon>Polypodiopsida</taxon>
        <taxon>Polypodiidae</taxon>
        <taxon>Polypodiales</taxon>
        <taxon>Pteridineae</taxon>
        <taxon>Pteridaceae</taxon>
        <taxon>Vittarioideae</taxon>
        <taxon>Adiantum</taxon>
    </lineage>
</organism>
<dbReference type="OrthoDB" id="1987578at2759"/>
<sequence length="248" mass="26354">MKEDAGSALRDSDGIVEELDAGTTSFGEDEEAEIINEEIGDDELEQDISKECPMLDDNAEVHLEIDMFGVADLYADEALLDYEWGLIFSPKWAASATKEERHQCMVYWMSQGNTPASTPPGGATLGGVTHGGITPGGITLGGVTPGGITPGDVTPGGVTPGARASGSGSGSGFCCGDADVDPGSSVGGYDTLRYEFELCVCRAPTRTEEIFGYRHGITKLLEDVESKGEFFDWQRLPRMDETRGLADP</sequence>
<name>A0A9D4VBL0_ADICA</name>
<dbReference type="Proteomes" id="UP000886520">
    <property type="component" value="Chromosome 3"/>
</dbReference>
<dbReference type="EMBL" id="JABFUD020000002">
    <property type="protein sequence ID" value="KAI5083248.1"/>
    <property type="molecule type" value="Genomic_DNA"/>
</dbReference>
<reference evidence="2" key="1">
    <citation type="submission" date="2021-01" db="EMBL/GenBank/DDBJ databases">
        <title>Adiantum capillus-veneris genome.</title>
        <authorList>
            <person name="Fang Y."/>
            <person name="Liao Q."/>
        </authorList>
    </citation>
    <scope>NUCLEOTIDE SEQUENCE</scope>
    <source>
        <strain evidence="2">H3</strain>
        <tissue evidence="2">Leaf</tissue>
    </source>
</reference>
<feature type="compositionally biased region" description="Basic and acidic residues" evidence="1">
    <location>
        <begin position="1"/>
        <end position="13"/>
    </location>
</feature>
<dbReference type="AlphaFoldDB" id="A0A9D4VBL0"/>
<keyword evidence="3" id="KW-1185">Reference proteome</keyword>
<evidence type="ECO:0000256" key="1">
    <source>
        <dbReference type="SAM" id="MobiDB-lite"/>
    </source>
</evidence>
<gene>
    <name evidence="2" type="ORF">GOP47_0002991</name>
</gene>
<accession>A0A9D4VBL0</accession>
<comment type="caution">
    <text evidence="2">The sequence shown here is derived from an EMBL/GenBank/DDBJ whole genome shotgun (WGS) entry which is preliminary data.</text>
</comment>
<feature type="region of interest" description="Disordered" evidence="1">
    <location>
        <begin position="1"/>
        <end position="31"/>
    </location>
</feature>